<dbReference type="GO" id="GO:0016788">
    <property type="term" value="F:hydrolase activity, acting on ester bonds"/>
    <property type="evidence" value="ECO:0007669"/>
    <property type="project" value="InterPro"/>
</dbReference>
<dbReference type="Gene3D" id="3.30.70.1900">
    <property type="match status" value="1"/>
</dbReference>
<evidence type="ECO:0000259" key="7">
    <source>
        <dbReference type="Pfam" id="PF01881"/>
    </source>
</evidence>
<comment type="similarity">
    <text evidence="1 4">Belongs to the CRISPR-associated protein Cas6/Cse3/CasE family.</text>
</comment>
<evidence type="ECO:0000313" key="8">
    <source>
        <dbReference type="EMBL" id="SHI82031.1"/>
    </source>
</evidence>
<dbReference type="EMBL" id="FQZS01000008">
    <property type="protein sequence ID" value="SHI82031.1"/>
    <property type="molecule type" value="Genomic_DNA"/>
</dbReference>
<feature type="domain" description="CRISPR associated protein Cas6 C-terminal" evidence="7">
    <location>
        <begin position="119"/>
        <end position="239"/>
    </location>
</feature>
<dbReference type="STRING" id="1122184.SAMN02745176_01498"/>
<dbReference type="InterPro" id="IPR049435">
    <property type="entry name" value="Cas_Cas6_C"/>
</dbReference>
<reference evidence="8 9" key="1">
    <citation type="submission" date="2016-11" db="EMBL/GenBank/DDBJ databases">
        <authorList>
            <person name="Jaros S."/>
            <person name="Januszkiewicz K."/>
            <person name="Wedrychowicz H."/>
        </authorList>
    </citation>
    <scope>NUCLEOTIDE SEQUENCE [LARGE SCALE GENOMIC DNA]</scope>
    <source>
        <strain evidence="8 9">DSM 19022</strain>
    </source>
</reference>
<organism evidence="8 9">
    <name type="scientific">Lutispora thermophila DSM 19022</name>
    <dbReference type="NCBI Taxonomy" id="1122184"/>
    <lineage>
        <taxon>Bacteria</taxon>
        <taxon>Bacillati</taxon>
        <taxon>Bacillota</taxon>
        <taxon>Clostridia</taxon>
        <taxon>Lutisporales</taxon>
        <taxon>Lutisporaceae</taxon>
        <taxon>Lutispora</taxon>
    </lineage>
</organism>
<dbReference type="GO" id="GO:0051607">
    <property type="term" value="P:defense response to virus"/>
    <property type="evidence" value="ECO:0007669"/>
    <property type="project" value="UniProtKB-KW"/>
</dbReference>
<dbReference type="PANTHER" id="PTHR36984">
    <property type="entry name" value="CRISPR-ASSOCIATED ENDORIBONUCLEASE CAS6 1"/>
    <property type="match status" value="1"/>
</dbReference>
<feature type="active site" description="Proton donor" evidence="6">
    <location>
        <position position="40"/>
    </location>
</feature>
<dbReference type="GO" id="GO:0003723">
    <property type="term" value="F:RNA binding"/>
    <property type="evidence" value="ECO:0007669"/>
    <property type="project" value="UniProtKB-KW"/>
</dbReference>
<name>A0A1M6E9A8_9FIRM</name>
<proteinExistence type="inferred from homology"/>
<evidence type="ECO:0000256" key="3">
    <source>
        <dbReference type="ARBA" id="ARBA00023118"/>
    </source>
</evidence>
<evidence type="ECO:0000313" key="9">
    <source>
        <dbReference type="Proteomes" id="UP000184442"/>
    </source>
</evidence>
<protein>
    <recommendedName>
        <fullName evidence="4">CRISPR-associated endoribonuclease</fullName>
    </recommendedName>
</protein>
<evidence type="ECO:0000256" key="2">
    <source>
        <dbReference type="ARBA" id="ARBA00022884"/>
    </source>
</evidence>
<dbReference type="InterPro" id="IPR010156">
    <property type="entry name" value="CRISPR-assoc_prot_Cas6"/>
</dbReference>
<dbReference type="CDD" id="cd21140">
    <property type="entry name" value="Cas6_I-like"/>
    <property type="match status" value="1"/>
</dbReference>
<dbReference type="OrthoDB" id="9797488at2"/>
<keyword evidence="2" id="KW-0694">RNA-binding</keyword>
<keyword evidence="3" id="KW-0051">Antiviral defense</keyword>
<dbReference type="Proteomes" id="UP000184442">
    <property type="component" value="Unassembled WGS sequence"/>
</dbReference>
<evidence type="ECO:0000256" key="5">
    <source>
        <dbReference type="PIRSR" id="PIRSR005054-1"/>
    </source>
</evidence>
<dbReference type="Pfam" id="PF01881">
    <property type="entry name" value="Cas_Cas6_C"/>
    <property type="match status" value="1"/>
</dbReference>
<dbReference type="PIRSF" id="PIRSF005054">
    <property type="entry name" value="PF1131"/>
    <property type="match status" value="1"/>
</dbReference>
<gene>
    <name evidence="8" type="ORF">SAMN02745176_01498</name>
</gene>
<comment type="function">
    <text evidence="4">CRISPR (clustered regularly interspaced short palindromic repeat), is an adaptive immune system that provides protection against mobile genetic elements (viruses, transposable elements and conjugative plasmids). CRISPR clusters contain sequences complementary to antecedent mobile elements and target invading nucleic acids. CRISPR clusters are transcribed and processed into CRISPR RNA (crRNA).</text>
</comment>
<dbReference type="NCBIfam" id="TIGR01877">
    <property type="entry name" value="cas_cas6"/>
    <property type="match status" value="1"/>
</dbReference>
<sequence>MQIRISFISDKDIVLPIHYNSIVQAFIYSNIDKNLAHFLHDRGFMTNGRTFKMFSFSRIIGRFKIQEDQMNFGTKMQILISSPLDDFCKSIANNMLQRNNLFIGQNSIKTEQIEINNQYVTEDRIVVNTLSPIVVYSTFLKPDNSKYTCYFMPREPDFNRLIKDNLIKKYNALTNETIESDIEVIPLGPVKQNLTYYKNTIIKGASGKFLIKGSKDLLQVGVDAGFGSKNSQGFGCVKVI</sequence>
<evidence type="ECO:0000256" key="4">
    <source>
        <dbReference type="PIRNR" id="PIRNR005054"/>
    </source>
</evidence>
<dbReference type="RefSeq" id="WP_073025600.1">
    <property type="nucleotide sequence ID" value="NZ_FQZS01000008.1"/>
</dbReference>
<dbReference type="PANTHER" id="PTHR36984:SF1">
    <property type="entry name" value="CRISPR-ASSOCIATED ENDORIBONUCLEASE CAS6 1"/>
    <property type="match status" value="1"/>
</dbReference>
<dbReference type="InterPro" id="IPR045747">
    <property type="entry name" value="CRISPR-assoc_prot_Cas6_N_sf"/>
</dbReference>
<feature type="active site" description="Proton acceptor" evidence="6">
    <location>
        <position position="28"/>
    </location>
</feature>
<evidence type="ECO:0000256" key="1">
    <source>
        <dbReference type="ARBA" id="ARBA00005937"/>
    </source>
</evidence>
<accession>A0A1M6E9A8</accession>
<evidence type="ECO:0000256" key="6">
    <source>
        <dbReference type="PIRSR" id="PIRSR005054-50"/>
    </source>
</evidence>
<keyword evidence="9" id="KW-1185">Reference proteome</keyword>
<feature type="site" description="Transition state stabilizer" evidence="5">
    <location>
        <position position="52"/>
    </location>
</feature>
<dbReference type="Gene3D" id="3.30.70.1890">
    <property type="match status" value="1"/>
</dbReference>
<dbReference type="AlphaFoldDB" id="A0A1M6E9A8"/>